<keyword evidence="2" id="KW-0012">Acyltransferase</keyword>
<evidence type="ECO:0000256" key="2">
    <source>
        <dbReference type="ARBA" id="ARBA00023315"/>
    </source>
</evidence>
<gene>
    <name evidence="3" type="ORF">GCM10010984_12390</name>
</gene>
<proteinExistence type="predicted"/>
<sequence length="356" mass="40271">MGILSFTERWEKILNEKVSFKTQNYLEEKFPIQLQTENIFINPSYLPTEELINTIKNLQLNQTILHQDKIVAVKTDHNNPTITEQVIHIENLIHIQNSWDLFTYNFQAIEFDFELLTKDRVSQPISETNRVLHPERIFLEEGAKVEFSILNASEGPIYIGKDAEIMEGSMVRGGLALCEHAKINMGAKIYSGCTVGPYCKVGGELNNAILMAYSNKGHDGFLGNAVIGEWCNLGADTNNSNLKNNYAEVKLWSYKDRRFVKTGLQFCGLIMGDYAKSAINTQFNTGTVVGICANIFQSGFPPNLIKHYSWGGNSDAPVFNLDRAYEAAEKMMERRKIALTSVDKKILEHIFNLNNN</sequence>
<keyword evidence="4" id="KW-1185">Reference proteome</keyword>
<evidence type="ECO:0000313" key="3">
    <source>
        <dbReference type="EMBL" id="GGE96386.1"/>
    </source>
</evidence>
<dbReference type="PANTHER" id="PTHR43584:SF9">
    <property type="entry name" value="TRANSFERASE HEXAPEPTIDE REPEAT CONTAINING PROTEIN"/>
    <property type="match status" value="1"/>
</dbReference>
<accession>A0ABQ1TIS0</accession>
<name>A0ABQ1TIS0_9FLAO</name>
<organism evidence="3 4">
    <name type="scientific">Chishuiella changwenlii</name>
    <dbReference type="NCBI Taxonomy" id="1434701"/>
    <lineage>
        <taxon>Bacteria</taxon>
        <taxon>Pseudomonadati</taxon>
        <taxon>Bacteroidota</taxon>
        <taxon>Flavobacteriia</taxon>
        <taxon>Flavobacteriales</taxon>
        <taxon>Weeksellaceae</taxon>
        <taxon>Chishuiella</taxon>
    </lineage>
</organism>
<reference evidence="4" key="1">
    <citation type="journal article" date="2019" name="Int. J. Syst. Evol. Microbiol.">
        <title>The Global Catalogue of Microorganisms (GCM) 10K type strain sequencing project: providing services to taxonomists for standard genome sequencing and annotation.</title>
        <authorList>
            <consortium name="The Broad Institute Genomics Platform"/>
            <consortium name="The Broad Institute Genome Sequencing Center for Infectious Disease"/>
            <person name="Wu L."/>
            <person name="Ma J."/>
        </authorList>
    </citation>
    <scope>NUCLEOTIDE SEQUENCE [LARGE SCALE GENOMIC DNA]</scope>
    <source>
        <strain evidence="4">CGMCC 1.12707</strain>
    </source>
</reference>
<dbReference type="InterPro" id="IPR050065">
    <property type="entry name" value="GlmU-like"/>
</dbReference>
<dbReference type="SUPFAM" id="SSF51161">
    <property type="entry name" value="Trimeric LpxA-like enzymes"/>
    <property type="match status" value="1"/>
</dbReference>
<dbReference type="InterPro" id="IPR023917">
    <property type="entry name" value="Bifunctiontional_GlmU_bac-type"/>
</dbReference>
<keyword evidence="1" id="KW-0808">Transferase</keyword>
<protein>
    <submittedName>
        <fullName evidence="3">Glucose-1-phosphate thymidylyltransferase</fullName>
    </submittedName>
</protein>
<dbReference type="NCBIfam" id="TIGR03991">
    <property type="entry name" value="alt_bact_glmU"/>
    <property type="match status" value="1"/>
</dbReference>
<comment type="caution">
    <text evidence="3">The sequence shown here is derived from an EMBL/GenBank/DDBJ whole genome shotgun (WGS) entry which is preliminary data.</text>
</comment>
<dbReference type="Gene3D" id="2.160.10.10">
    <property type="entry name" value="Hexapeptide repeat proteins"/>
    <property type="match status" value="1"/>
</dbReference>
<dbReference type="Proteomes" id="UP000650994">
    <property type="component" value="Unassembled WGS sequence"/>
</dbReference>
<dbReference type="InterPro" id="IPR011004">
    <property type="entry name" value="Trimer_LpxA-like_sf"/>
</dbReference>
<dbReference type="Pfam" id="PF13562">
    <property type="entry name" value="NTP_transf_4"/>
    <property type="match status" value="1"/>
</dbReference>
<evidence type="ECO:0000313" key="4">
    <source>
        <dbReference type="Proteomes" id="UP000650994"/>
    </source>
</evidence>
<dbReference type="EMBL" id="BMFL01000007">
    <property type="protein sequence ID" value="GGE96386.1"/>
    <property type="molecule type" value="Genomic_DNA"/>
</dbReference>
<dbReference type="PANTHER" id="PTHR43584">
    <property type="entry name" value="NUCLEOTIDYL TRANSFERASE"/>
    <property type="match status" value="1"/>
</dbReference>
<evidence type="ECO:0000256" key="1">
    <source>
        <dbReference type="ARBA" id="ARBA00022679"/>
    </source>
</evidence>